<accession>A0ABR0E1L5</accession>
<gene>
    <name evidence="1" type="ORF">PRZ48_013627</name>
</gene>
<dbReference type="Proteomes" id="UP001305779">
    <property type="component" value="Unassembled WGS sequence"/>
</dbReference>
<comment type="caution">
    <text evidence="1">The sequence shown here is derived from an EMBL/GenBank/DDBJ whole genome shotgun (WGS) entry which is preliminary data.</text>
</comment>
<protein>
    <submittedName>
        <fullName evidence="1">Uncharacterized protein</fullName>
    </submittedName>
</protein>
<proteinExistence type="predicted"/>
<dbReference type="EMBL" id="JAXOVC010000012">
    <property type="protein sequence ID" value="KAK4495297.1"/>
    <property type="molecule type" value="Genomic_DNA"/>
</dbReference>
<keyword evidence="2" id="KW-1185">Reference proteome</keyword>
<organism evidence="1 2">
    <name type="scientific">Zasmidium cellare</name>
    <name type="common">Wine cellar mold</name>
    <name type="synonym">Racodium cellare</name>
    <dbReference type="NCBI Taxonomy" id="395010"/>
    <lineage>
        <taxon>Eukaryota</taxon>
        <taxon>Fungi</taxon>
        <taxon>Dikarya</taxon>
        <taxon>Ascomycota</taxon>
        <taxon>Pezizomycotina</taxon>
        <taxon>Dothideomycetes</taxon>
        <taxon>Dothideomycetidae</taxon>
        <taxon>Mycosphaerellales</taxon>
        <taxon>Mycosphaerellaceae</taxon>
        <taxon>Zasmidium</taxon>
    </lineage>
</organism>
<evidence type="ECO:0000313" key="2">
    <source>
        <dbReference type="Proteomes" id="UP001305779"/>
    </source>
</evidence>
<name>A0ABR0E1L5_ZASCE</name>
<evidence type="ECO:0000313" key="1">
    <source>
        <dbReference type="EMBL" id="KAK4495297.1"/>
    </source>
</evidence>
<reference evidence="1 2" key="1">
    <citation type="journal article" date="2023" name="G3 (Bethesda)">
        <title>A chromosome-level genome assembly of Zasmidium syzygii isolated from banana leaves.</title>
        <authorList>
            <person name="van Westerhoven A.C."/>
            <person name="Mehrabi R."/>
            <person name="Talebi R."/>
            <person name="Steentjes M.B.F."/>
            <person name="Corcolon B."/>
            <person name="Chong P.A."/>
            <person name="Kema G.H.J."/>
            <person name="Seidl M.F."/>
        </authorList>
    </citation>
    <scope>NUCLEOTIDE SEQUENCE [LARGE SCALE GENOMIC DNA]</scope>
    <source>
        <strain evidence="1 2">P124</strain>
    </source>
</reference>
<sequence length="116" mass="13057">MPSYPGLRTTPEPIVDTYSGFEECFRFLVGTGVHVMMTRGIARMVSLSAKKLGLRFPEPIERTIETLAGLMWRPEDVGLLNSSYPNRTPGLRVEEGEESMEGLLRRWQEVEIVGEG</sequence>